<comment type="caution">
    <text evidence="2">The sequence shown here is derived from an EMBL/GenBank/DDBJ whole genome shotgun (WGS) entry which is preliminary data.</text>
</comment>
<evidence type="ECO:0000313" key="3">
    <source>
        <dbReference type="Proteomes" id="UP001066276"/>
    </source>
</evidence>
<gene>
    <name evidence="2" type="ORF">NDU88_006829</name>
</gene>
<feature type="compositionally biased region" description="Basic and acidic residues" evidence="1">
    <location>
        <begin position="181"/>
        <end position="198"/>
    </location>
</feature>
<feature type="region of interest" description="Disordered" evidence="1">
    <location>
        <begin position="179"/>
        <end position="198"/>
    </location>
</feature>
<evidence type="ECO:0000313" key="2">
    <source>
        <dbReference type="EMBL" id="KAJ1093737.1"/>
    </source>
</evidence>
<dbReference type="EMBL" id="JANPWB010000015">
    <property type="protein sequence ID" value="KAJ1093737.1"/>
    <property type="molecule type" value="Genomic_DNA"/>
</dbReference>
<evidence type="ECO:0000256" key="1">
    <source>
        <dbReference type="SAM" id="MobiDB-lite"/>
    </source>
</evidence>
<sequence length="238" mass="25764">MEVALTRWPYATCLVAGLEKAFHSELQLIVVYIAYPGHHWDIPDTHLPLLRGAHWTCETRAPYLAALFIEPENSTDAGIETLPGAVVAVLAAPLGPPGEKPTSRTISRTISRPAPAEALLRCALRRGSVRTRAWWDPSGLLPGSCRDIAPAWSGNPGSGGRGCLASARGQGTWTSIVGPGRLERTPNRGGDDPWSRGLPLDRKLGDDPAMRCWRWGCPAELDRLRERAVAAPPVKESC</sequence>
<proteinExistence type="predicted"/>
<dbReference type="Proteomes" id="UP001066276">
    <property type="component" value="Chromosome 11"/>
</dbReference>
<organism evidence="2 3">
    <name type="scientific">Pleurodeles waltl</name>
    <name type="common">Iberian ribbed newt</name>
    <dbReference type="NCBI Taxonomy" id="8319"/>
    <lineage>
        <taxon>Eukaryota</taxon>
        <taxon>Metazoa</taxon>
        <taxon>Chordata</taxon>
        <taxon>Craniata</taxon>
        <taxon>Vertebrata</taxon>
        <taxon>Euteleostomi</taxon>
        <taxon>Amphibia</taxon>
        <taxon>Batrachia</taxon>
        <taxon>Caudata</taxon>
        <taxon>Salamandroidea</taxon>
        <taxon>Salamandridae</taxon>
        <taxon>Pleurodelinae</taxon>
        <taxon>Pleurodeles</taxon>
    </lineage>
</organism>
<name>A0AAV7LTM6_PLEWA</name>
<keyword evidence="3" id="KW-1185">Reference proteome</keyword>
<protein>
    <submittedName>
        <fullName evidence="2">Uncharacterized protein</fullName>
    </submittedName>
</protein>
<accession>A0AAV7LTM6</accession>
<dbReference type="AlphaFoldDB" id="A0AAV7LTM6"/>
<reference evidence="2" key="1">
    <citation type="journal article" date="2022" name="bioRxiv">
        <title>Sequencing and chromosome-scale assembly of the giantPleurodeles waltlgenome.</title>
        <authorList>
            <person name="Brown T."/>
            <person name="Elewa A."/>
            <person name="Iarovenko S."/>
            <person name="Subramanian E."/>
            <person name="Araus A.J."/>
            <person name="Petzold A."/>
            <person name="Susuki M."/>
            <person name="Suzuki K.-i.T."/>
            <person name="Hayashi T."/>
            <person name="Toyoda A."/>
            <person name="Oliveira C."/>
            <person name="Osipova E."/>
            <person name="Leigh N.D."/>
            <person name="Simon A."/>
            <person name="Yun M.H."/>
        </authorList>
    </citation>
    <scope>NUCLEOTIDE SEQUENCE</scope>
    <source>
        <strain evidence="2">20211129_DDA</strain>
        <tissue evidence="2">Liver</tissue>
    </source>
</reference>